<dbReference type="InterPro" id="IPR052527">
    <property type="entry name" value="Metal_cation-efflux_comp"/>
</dbReference>
<comment type="caution">
    <text evidence="6">The sequence shown here is derived from an EMBL/GenBank/DDBJ whole genome shotgun (WGS) entry which is preliminary data.</text>
</comment>
<reference evidence="6 7" key="1">
    <citation type="submission" date="2019-06" db="EMBL/GenBank/DDBJ databases">
        <authorList>
            <person name="Li M."/>
        </authorList>
    </citation>
    <scope>NUCLEOTIDE SEQUENCE [LARGE SCALE GENOMIC DNA]</scope>
    <source>
        <strain evidence="6 7">BGMRC6574</strain>
    </source>
</reference>
<evidence type="ECO:0000313" key="6">
    <source>
        <dbReference type="EMBL" id="TPW29291.1"/>
    </source>
</evidence>
<keyword evidence="7" id="KW-1185">Reference proteome</keyword>
<evidence type="ECO:0000256" key="5">
    <source>
        <dbReference type="SAM" id="Phobius"/>
    </source>
</evidence>
<organism evidence="6 7">
    <name type="scientific">Pararhizobium mangrovi</name>
    <dbReference type="NCBI Taxonomy" id="2590452"/>
    <lineage>
        <taxon>Bacteria</taxon>
        <taxon>Pseudomonadati</taxon>
        <taxon>Pseudomonadota</taxon>
        <taxon>Alphaproteobacteria</taxon>
        <taxon>Hyphomicrobiales</taxon>
        <taxon>Rhizobiaceae</taxon>
        <taxon>Rhizobium/Agrobacterium group</taxon>
        <taxon>Pararhizobium</taxon>
    </lineage>
</organism>
<gene>
    <name evidence="6" type="ORF">FJU11_07735</name>
</gene>
<name>A0A506U862_9HYPH</name>
<dbReference type="PANTHER" id="PTHR43847">
    <property type="entry name" value="BLL3993 PROTEIN"/>
    <property type="match status" value="1"/>
</dbReference>
<dbReference type="GO" id="GO:0016020">
    <property type="term" value="C:membrane"/>
    <property type="evidence" value="ECO:0007669"/>
    <property type="project" value="UniProtKB-SubCell"/>
</dbReference>
<comment type="subcellular location">
    <subcellularLocation>
        <location evidence="1">Membrane</location>
        <topology evidence="1">Multi-pass membrane protein</topology>
    </subcellularLocation>
</comment>
<proteinExistence type="predicted"/>
<evidence type="ECO:0000256" key="2">
    <source>
        <dbReference type="ARBA" id="ARBA00022692"/>
    </source>
</evidence>
<keyword evidence="4 5" id="KW-0472">Membrane</keyword>
<dbReference type="Pfam" id="PF04140">
    <property type="entry name" value="ICMT"/>
    <property type="match status" value="1"/>
</dbReference>
<dbReference type="RefSeq" id="WP_141166466.1">
    <property type="nucleotide sequence ID" value="NZ_VHLH01000012.1"/>
</dbReference>
<evidence type="ECO:0000256" key="4">
    <source>
        <dbReference type="ARBA" id="ARBA00023136"/>
    </source>
</evidence>
<dbReference type="OrthoDB" id="7203053at2"/>
<keyword evidence="3 5" id="KW-1133">Transmembrane helix</keyword>
<feature type="transmembrane region" description="Helical" evidence="5">
    <location>
        <begin position="66"/>
        <end position="84"/>
    </location>
</feature>
<keyword evidence="2 5" id="KW-0812">Transmembrane</keyword>
<feature type="transmembrane region" description="Helical" evidence="5">
    <location>
        <begin position="40"/>
        <end position="59"/>
    </location>
</feature>
<evidence type="ECO:0008006" key="8">
    <source>
        <dbReference type="Google" id="ProtNLM"/>
    </source>
</evidence>
<dbReference type="GO" id="GO:0004671">
    <property type="term" value="F:protein C-terminal S-isoprenylcysteine carboxyl O-methyltransferase activity"/>
    <property type="evidence" value="ECO:0007669"/>
    <property type="project" value="InterPro"/>
</dbReference>
<evidence type="ECO:0000256" key="1">
    <source>
        <dbReference type="ARBA" id="ARBA00004141"/>
    </source>
</evidence>
<sequence length="169" mass="18618">MIAAIVLVLVTAERLGELVLARRNTQALLARGGTEVGRAHYPLIVALHAAWLVGLWWLAPGRPVAVFWLAVFVALQVARIWVLFTLGRRWTTRIIVVPGERLVRSGPYRFIPHPNYAVVVGEIASLPLAFGLGLYALAFSILNACILAVRIRSERRALDEATRPEAHAS</sequence>
<protein>
    <recommendedName>
        <fullName evidence="8">Isoprenylcysteine carboxyl methyltransferase</fullName>
    </recommendedName>
</protein>
<dbReference type="InterPro" id="IPR007269">
    <property type="entry name" value="ICMT_MeTrfase"/>
</dbReference>
<dbReference type="Gene3D" id="1.20.120.1630">
    <property type="match status" value="1"/>
</dbReference>
<dbReference type="PANTHER" id="PTHR43847:SF1">
    <property type="entry name" value="BLL3993 PROTEIN"/>
    <property type="match status" value="1"/>
</dbReference>
<evidence type="ECO:0000256" key="3">
    <source>
        <dbReference type="ARBA" id="ARBA00022989"/>
    </source>
</evidence>
<evidence type="ECO:0000313" key="7">
    <source>
        <dbReference type="Proteomes" id="UP000320314"/>
    </source>
</evidence>
<dbReference type="Proteomes" id="UP000320314">
    <property type="component" value="Unassembled WGS sequence"/>
</dbReference>
<dbReference type="AlphaFoldDB" id="A0A506U862"/>
<dbReference type="EMBL" id="VHLH01000012">
    <property type="protein sequence ID" value="TPW29291.1"/>
    <property type="molecule type" value="Genomic_DNA"/>
</dbReference>
<feature type="transmembrane region" description="Helical" evidence="5">
    <location>
        <begin position="128"/>
        <end position="149"/>
    </location>
</feature>
<accession>A0A506U862</accession>